<dbReference type="PANTHER" id="PTHR44757:SF2">
    <property type="entry name" value="BIOFILM ARCHITECTURE MAINTENANCE PROTEIN MBAA"/>
    <property type="match status" value="1"/>
</dbReference>
<dbReference type="SMART" id="SM00267">
    <property type="entry name" value="GGDEF"/>
    <property type="match status" value="1"/>
</dbReference>
<dbReference type="Proteomes" id="UP000626697">
    <property type="component" value="Unassembled WGS sequence"/>
</dbReference>
<dbReference type="InterPro" id="IPR000160">
    <property type="entry name" value="GGDEF_dom"/>
</dbReference>
<evidence type="ECO:0000259" key="1">
    <source>
        <dbReference type="PROSITE" id="PS50112"/>
    </source>
</evidence>
<dbReference type="InterPro" id="IPR013767">
    <property type="entry name" value="PAS_fold"/>
</dbReference>
<gene>
    <name evidence="3" type="ORF">HNP81_002478</name>
</gene>
<comment type="caution">
    <text evidence="3">The sequence shown here is derived from an EMBL/GenBank/DDBJ whole genome shotgun (WGS) entry which is preliminary data.</text>
</comment>
<dbReference type="PANTHER" id="PTHR44757">
    <property type="entry name" value="DIGUANYLATE CYCLASE DGCP"/>
    <property type="match status" value="1"/>
</dbReference>
<dbReference type="InterPro" id="IPR052155">
    <property type="entry name" value="Biofilm_reg_signaling"/>
</dbReference>
<feature type="domain" description="GGDEF" evidence="2">
    <location>
        <begin position="295"/>
        <end position="427"/>
    </location>
</feature>
<organism evidence="3 4">
    <name type="scientific">Peribacillus huizhouensis</name>
    <dbReference type="NCBI Taxonomy" id="1501239"/>
    <lineage>
        <taxon>Bacteria</taxon>
        <taxon>Bacillati</taxon>
        <taxon>Bacillota</taxon>
        <taxon>Bacilli</taxon>
        <taxon>Bacillales</taxon>
        <taxon>Bacillaceae</taxon>
        <taxon>Peribacillus</taxon>
    </lineage>
</organism>
<dbReference type="NCBIfam" id="TIGR00254">
    <property type="entry name" value="GGDEF"/>
    <property type="match status" value="1"/>
</dbReference>
<dbReference type="SUPFAM" id="SSF55785">
    <property type="entry name" value="PYP-like sensor domain (PAS domain)"/>
    <property type="match status" value="2"/>
</dbReference>
<sequence>MMIQNGTNSELARESQVFELIWNNTTDAIFTIDHNGAIIDANPAFVELFDWKVEELKGLTFPPFFSHITKAEHRNFLQHLREGQNYPYVVSKRKHKYGKVLDVIASYRSINNQDILAIGMYKNFTDQMEIQHKLHASENTYRTLVESLPEAIIVIHHGKIVFVNTAGVKLFGKNRTNDIIGYSIWDFISSEQQEKIEETFHRVKNQSNKDQSLSFDGEFTRNDGKLICSEMKVYLIEYKGEPSIQILIQDISEKRNYERQLEYLAFHDPLTGLKNRRKFTEIVKEAIKETEKKSEKLGIMYIDLDHFKSINDSLGHHVGDELLQQFAKRLKSSVRKNDELCRIGGDEFLVLLNKIISYEQVEKIVERMHTICIAAYQINGHTFNVTLSIGISVYPEHGSRGEVLISHADQALYRAKESRNRFVIYLQEK</sequence>
<feature type="domain" description="PAS" evidence="1">
    <location>
        <begin position="14"/>
        <end position="58"/>
    </location>
</feature>
<evidence type="ECO:0000313" key="3">
    <source>
        <dbReference type="EMBL" id="MBA9027188.1"/>
    </source>
</evidence>
<accession>A0ABR6CQ79</accession>
<dbReference type="Gene3D" id="3.30.450.20">
    <property type="entry name" value="PAS domain"/>
    <property type="match status" value="2"/>
</dbReference>
<dbReference type="NCBIfam" id="TIGR00229">
    <property type="entry name" value="sensory_box"/>
    <property type="match status" value="2"/>
</dbReference>
<feature type="domain" description="PAS" evidence="1">
    <location>
        <begin position="137"/>
        <end position="207"/>
    </location>
</feature>
<proteinExistence type="predicted"/>
<dbReference type="CDD" id="cd01949">
    <property type="entry name" value="GGDEF"/>
    <property type="match status" value="1"/>
</dbReference>
<name>A0ABR6CQ79_9BACI</name>
<dbReference type="SUPFAM" id="SSF55073">
    <property type="entry name" value="Nucleotide cyclase"/>
    <property type="match status" value="1"/>
</dbReference>
<dbReference type="PROSITE" id="PS50112">
    <property type="entry name" value="PAS"/>
    <property type="match status" value="2"/>
</dbReference>
<dbReference type="Pfam" id="PF00990">
    <property type="entry name" value="GGDEF"/>
    <property type="match status" value="1"/>
</dbReference>
<dbReference type="InterPro" id="IPR043128">
    <property type="entry name" value="Rev_trsase/Diguanyl_cyclase"/>
</dbReference>
<reference evidence="3 4" key="1">
    <citation type="submission" date="2020-08" db="EMBL/GenBank/DDBJ databases">
        <title>Genomic Encyclopedia of Type Strains, Phase IV (KMG-IV): sequencing the most valuable type-strain genomes for metagenomic binning, comparative biology and taxonomic classification.</title>
        <authorList>
            <person name="Goeker M."/>
        </authorList>
    </citation>
    <scope>NUCLEOTIDE SEQUENCE [LARGE SCALE GENOMIC DNA]</scope>
    <source>
        <strain evidence="3 4">DSM 105481</strain>
    </source>
</reference>
<dbReference type="SMART" id="SM00091">
    <property type="entry name" value="PAS"/>
    <property type="match status" value="2"/>
</dbReference>
<dbReference type="Pfam" id="PF13426">
    <property type="entry name" value="PAS_9"/>
    <property type="match status" value="1"/>
</dbReference>
<dbReference type="CDD" id="cd00130">
    <property type="entry name" value="PAS"/>
    <property type="match status" value="2"/>
</dbReference>
<dbReference type="PROSITE" id="PS50887">
    <property type="entry name" value="GGDEF"/>
    <property type="match status" value="1"/>
</dbReference>
<dbReference type="Gene3D" id="3.30.70.270">
    <property type="match status" value="1"/>
</dbReference>
<dbReference type="EMBL" id="JACJHX010000006">
    <property type="protein sequence ID" value="MBA9027188.1"/>
    <property type="molecule type" value="Genomic_DNA"/>
</dbReference>
<evidence type="ECO:0000259" key="2">
    <source>
        <dbReference type="PROSITE" id="PS50887"/>
    </source>
</evidence>
<dbReference type="InterPro" id="IPR000014">
    <property type="entry name" value="PAS"/>
</dbReference>
<protein>
    <submittedName>
        <fullName evidence="3">Diguanylate cyclase (GGDEF)-like protein/PAS domain S-box-containing protein</fullName>
    </submittedName>
</protein>
<dbReference type="InterPro" id="IPR029787">
    <property type="entry name" value="Nucleotide_cyclase"/>
</dbReference>
<keyword evidence="4" id="KW-1185">Reference proteome</keyword>
<evidence type="ECO:0000313" key="4">
    <source>
        <dbReference type="Proteomes" id="UP000626697"/>
    </source>
</evidence>
<dbReference type="Pfam" id="PF00989">
    <property type="entry name" value="PAS"/>
    <property type="match status" value="1"/>
</dbReference>
<dbReference type="InterPro" id="IPR035965">
    <property type="entry name" value="PAS-like_dom_sf"/>
</dbReference>